<reference evidence="1" key="2">
    <citation type="submission" date="2023-06" db="EMBL/GenBank/DDBJ databases">
        <authorList>
            <person name="Ma L."/>
            <person name="Liu K.-W."/>
            <person name="Li Z."/>
            <person name="Hsiao Y.-Y."/>
            <person name="Qi Y."/>
            <person name="Fu T."/>
            <person name="Tang G."/>
            <person name="Zhang D."/>
            <person name="Sun W.-H."/>
            <person name="Liu D.-K."/>
            <person name="Li Y."/>
            <person name="Chen G.-Z."/>
            <person name="Liu X.-D."/>
            <person name="Liao X.-Y."/>
            <person name="Jiang Y.-T."/>
            <person name="Yu X."/>
            <person name="Hao Y."/>
            <person name="Huang J."/>
            <person name="Zhao X.-W."/>
            <person name="Ke S."/>
            <person name="Chen Y.-Y."/>
            <person name="Wu W.-L."/>
            <person name="Hsu J.-L."/>
            <person name="Lin Y.-F."/>
            <person name="Huang M.-D."/>
            <person name="Li C.-Y."/>
            <person name="Huang L."/>
            <person name="Wang Z.-W."/>
            <person name="Zhao X."/>
            <person name="Zhong W.-Y."/>
            <person name="Peng D.-H."/>
            <person name="Ahmad S."/>
            <person name="Lan S."/>
            <person name="Zhang J.-S."/>
            <person name="Tsai W.-C."/>
            <person name="Van De Peer Y."/>
            <person name="Liu Z.-J."/>
        </authorList>
    </citation>
    <scope>NUCLEOTIDE SEQUENCE</scope>
    <source>
        <strain evidence="1">CP</strain>
        <tissue evidence="1">Leaves</tissue>
    </source>
</reference>
<evidence type="ECO:0000313" key="2">
    <source>
        <dbReference type="Proteomes" id="UP001180020"/>
    </source>
</evidence>
<proteinExistence type="predicted"/>
<comment type="caution">
    <text evidence="1">The sequence shown here is derived from an EMBL/GenBank/DDBJ whole genome shotgun (WGS) entry which is preliminary data.</text>
</comment>
<name>A0AAV9EG06_ACOCL</name>
<reference evidence="1" key="1">
    <citation type="journal article" date="2023" name="Nat. Commun.">
        <title>Diploid and tetraploid genomes of Acorus and the evolution of monocots.</title>
        <authorList>
            <person name="Ma L."/>
            <person name="Liu K.W."/>
            <person name="Li Z."/>
            <person name="Hsiao Y.Y."/>
            <person name="Qi Y."/>
            <person name="Fu T."/>
            <person name="Tang G.D."/>
            <person name="Zhang D."/>
            <person name="Sun W.H."/>
            <person name="Liu D.K."/>
            <person name="Li Y."/>
            <person name="Chen G.Z."/>
            <person name="Liu X.D."/>
            <person name="Liao X.Y."/>
            <person name="Jiang Y.T."/>
            <person name="Yu X."/>
            <person name="Hao Y."/>
            <person name="Huang J."/>
            <person name="Zhao X.W."/>
            <person name="Ke S."/>
            <person name="Chen Y.Y."/>
            <person name="Wu W.L."/>
            <person name="Hsu J.L."/>
            <person name="Lin Y.F."/>
            <person name="Huang M.D."/>
            <person name="Li C.Y."/>
            <person name="Huang L."/>
            <person name="Wang Z.W."/>
            <person name="Zhao X."/>
            <person name="Zhong W.Y."/>
            <person name="Peng D.H."/>
            <person name="Ahmad S."/>
            <person name="Lan S."/>
            <person name="Zhang J.S."/>
            <person name="Tsai W.C."/>
            <person name="Van de Peer Y."/>
            <person name="Liu Z.J."/>
        </authorList>
    </citation>
    <scope>NUCLEOTIDE SEQUENCE</scope>
    <source>
        <strain evidence="1">CP</strain>
    </source>
</reference>
<sequence length="131" mass="14755">MHDGDVLQIIQCDDPKSETFKIGGMPLKITTPEVDIILGIQSGGKEVKVSYGIKPDTPFIRRRFGSVCRPNAPLIKQQLHMALEGSASYDLLDFIRLCCLYLFVGLFYTNSGHTIGWASFQYLKDLKKMRV</sequence>
<protein>
    <submittedName>
        <fullName evidence="1">Uncharacterized protein</fullName>
    </submittedName>
</protein>
<gene>
    <name evidence="1" type="ORF">QJS10_CPA07g00790</name>
</gene>
<evidence type="ECO:0000313" key="1">
    <source>
        <dbReference type="EMBL" id="KAK1312089.1"/>
    </source>
</evidence>
<dbReference type="AlphaFoldDB" id="A0AAV9EG06"/>
<dbReference type="EMBL" id="JAUJYO010000007">
    <property type="protein sequence ID" value="KAK1312089.1"/>
    <property type="molecule type" value="Genomic_DNA"/>
</dbReference>
<accession>A0AAV9EG06</accession>
<dbReference type="Proteomes" id="UP001180020">
    <property type="component" value="Unassembled WGS sequence"/>
</dbReference>
<organism evidence="1 2">
    <name type="scientific">Acorus calamus</name>
    <name type="common">Sweet flag</name>
    <dbReference type="NCBI Taxonomy" id="4465"/>
    <lineage>
        <taxon>Eukaryota</taxon>
        <taxon>Viridiplantae</taxon>
        <taxon>Streptophyta</taxon>
        <taxon>Embryophyta</taxon>
        <taxon>Tracheophyta</taxon>
        <taxon>Spermatophyta</taxon>
        <taxon>Magnoliopsida</taxon>
        <taxon>Liliopsida</taxon>
        <taxon>Acoraceae</taxon>
        <taxon>Acorus</taxon>
    </lineage>
</organism>
<keyword evidence="2" id="KW-1185">Reference proteome</keyword>